<accession>A0ABS1KMZ1</accession>
<dbReference type="InterPro" id="IPR007372">
    <property type="entry name" value="Lipid/polyisoprenoid-bd_YceI"/>
</dbReference>
<dbReference type="PANTHER" id="PTHR34406">
    <property type="entry name" value="PROTEIN YCEI"/>
    <property type="match status" value="1"/>
</dbReference>
<dbReference type="Proteomes" id="UP000613030">
    <property type="component" value="Unassembled WGS sequence"/>
</dbReference>
<dbReference type="InterPro" id="IPR036761">
    <property type="entry name" value="TTHA0802/YceI-like_sf"/>
</dbReference>
<evidence type="ECO:0000313" key="2">
    <source>
        <dbReference type="EMBL" id="MBL0740622.1"/>
    </source>
</evidence>
<evidence type="ECO:0000259" key="1">
    <source>
        <dbReference type="SMART" id="SM00867"/>
    </source>
</evidence>
<sequence>MKNTTAKIERAQSTIEWVGKKVTGAHNGTIDIKEGELVFSDNTLTGGHFVIDITSIKILDIEDPATNAQFAGHLDSDDFFSTQKFPEATFEITSVKGNHVVGNLTIKGITHLIGFEAAIDFKNETATATAKIIVDRTKYDMKFRSSNFFANLGDTLIYNDFELNVSITARVATKNSSVLA</sequence>
<keyword evidence="3" id="KW-1185">Reference proteome</keyword>
<proteinExistence type="predicted"/>
<organism evidence="2 3">
    <name type="scientific">Chryseolinea lacunae</name>
    <dbReference type="NCBI Taxonomy" id="2801331"/>
    <lineage>
        <taxon>Bacteria</taxon>
        <taxon>Pseudomonadati</taxon>
        <taxon>Bacteroidota</taxon>
        <taxon>Cytophagia</taxon>
        <taxon>Cytophagales</taxon>
        <taxon>Fulvivirgaceae</taxon>
        <taxon>Chryseolinea</taxon>
    </lineage>
</organism>
<reference evidence="2 3" key="1">
    <citation type="submission" date="2021-01" db="EMBL/GenBank/DDBJ databases">
        <title>Chryseolinea sp. Jin1 Genome sequencing and assembly.</title>
        <authorList>
            <person name="Kim I."/>
        </authorList>
    </citation>
    <scope>NUCLEOTIDE SEQUENCE [LARGE SCALE GENOMIC DNA]</scope>
    <source>
        <strain evidence="2 3">Jin1</strain>
    </source>
</reference>
<dbReference type="SMART" id="SM00867">
    <property type="entry name" value="YceI"/>
    <property type="match status" value="1"/>
</dbReference>
<evidence type="ECO:0000313" key="3">
    <source>
        <dbReference type="Proteomes" id="UP000613030"/>
    </source>
</evidence>
<dbReference type="SUPFAM" id="SSF101874">
    <property type="entry name" value="YceI-like"/>
    <property type="match status" value="1"/>
</dbReference>
<dbReference type="RefSeq" id="WP_202007946.1">
    <property type="nucleotide sequence ID" value="NZ_JAERRB010000001.1"/>
</dbReference>
<protein>
    <submittedName>
        <fullName evidence="2">YceI family protein</fullName>
    </submittedName>
</protein>
<name>A0ABS1KMZ1_9BACT</name>
<dbReference type="Gene3D" id="2.40.128.110">
    <property type="entry name" value="Lipid/polyisoprenoid-binding, YceI-like"/>
    <property type="match status" value="1"/>
</dbReference>
<dbReference type="Pfam" id="PF04264">
    <property type="entry name" value="YceI"/>
    <property type="match status" value="1"/>
</dbReference>
<dbReference type="PANTHER" id="PTHR34406:SF1">
    <property type="entry name" value="PROTEIN YCEI"/>
    <property type="match status" value="1"/>
</dbReference>
<gene>
    <name evidence="2" type="ORF">JI741_05300</name>
</gene>
<comment type="caution">
    <text evidence="2">The sequence shown here is derived from an EMBL/GenBank/DDBJ whole genome shotgun (WGS) entry which is preliminary data.</text>
</comment>
<feature type="domain" description="Lipid/polyisoprenoid-binding YceI-like" evidence="1">
    <location>
        <begin position="5"/>
        <end position="170"/>
    </location>
</feature>
<dbReference type="EMBL" id="JAERRB010000001">
    <property type="protein sequence ID" value="MBL0740622.1"/>
    <property type="molecule type" value="Genomic_DNA"/>
</dbReference>